<organism evidence="2 3">
    <name type="scientific">Phyllobacterium brassicacearum</name>
    <dbReference type="NCBI Taxonomy" id="314235"/>
    <lineage>
        <taxon>Bacteria</taxon>
        <taxon>Pseudomonadati</taxon>
        <taxon>Pseudomonadota</taxon>
        <taxon>Alphaproteobacteria</taxon>
        <taxon>Hyphomicrobiales</taxon>
        <taxon>Phyllobacteriaceae</taxon>
        <taxon>Phyllobacterium</taxon>
    </lineage>
</organism>
<gene>
    <name evidence="2" type="ORF">CU102_12525</name>
</gene>
<proteinExistence type="predicted"/>
<protein>
    <submittedName>
        <fullName evidence="2">Uncharacterized protein</fullName>
    </submittedName>
</protein>
<dbReference type="Proteomes" id="UP000241444">
    <property type="component" value="Unassembled WGS sequence"/>
</dbReference>
<dbReference type="RefSeq" id="WP_106711440.1">
    <property type="nucleotide sequence ID" value="NZ_PGGO01000008.1"/>
</dbReference>
<evidence type="ECO:0000256" key="1">
    <source>
        <dbReference type="SAM" id="Phobius"/>
    </source>
</evidence>
<evidence type="ECO:0000313" key="3">
    <source>
        <dbReference type="Proteomes" id="UP000241444"/>
    </source>
</evidence>
<accession>A0A2P7BQ31</accession>
<dbReference type="AlphaFoldDB" id="A0A2P7BQ31"/>
<sequence>MIDLINHNVGMVICMSAIVVVLMLFLVVGAVTALRNELAYRTYLIVGRLDTALEDHGRYYSDIWQYLDTISSELSELNSDGD</sequence>
<dbReference type="EMBL" id="PGGO01000008">
    <property type="protein sequence ID" value="PSH68583.1"/>
    <property type="molecule type" value="Genomic_DNA"/>
</dbReference>
<name>A0A2P7BQ31_9HYPH</name>
<keyword evidence="1" id="KW-0812">Transmembrane</keyword>
<comment type="caution">
    <text evidence="2">The sequence shown here is derived from an EMBL/GenBank/DDBJ whole genome shotgun (WGS) entry which is preliminary data.</text>
</comment>
<keyword evidence="1" id="KW-1133">Transmembrane helix</keyword>
<reference evidence="3" key="1">
    <citation type="submission" date="2017-11" db="EMBL/GenBank/DDBJ databases">
        <authorList>
            <person name="Kuznetsova I."/>
            <person name="Sazanova A."/>
            <person name="Chirak E."/>
            <person name="Safronova V."/>
            <person name="Willems A."/>
        </authorList>
    </citation>
    <scope>NUCLEOTIDE SEQUENCE [LARGE SCALE GENOMIC DNA]</scope>
    <source>
        <strain evidence="3">STM 196</strain>
    </source>
</reference>
<keyword evidence="1" id="KW-0472">Membrane</keyword>
<evidence type="ECO:0000313" key="2">
    <source>
        <dbReference type="EMBL" id="PSH68583.1"/>
    </source>
</evidence>
<feature type="transmembrane region" description="Helical" evidence="1">
    <location>
        <begin position="12"/>
        <end position="34"/>
    </location>
</feature>
<keyword evidence="3" id="KW-1185">Reference proteome</keyword>